<dbReference type="AlphaFoldDB" id="A0AA35WGU6"/>
<comment type="caution">
    <text evidence="3">The sequence shown here is derived from an EMBL/GenBank/DDBJ whole genome shotgun (WGS) entry which is preliminary data.</text>
</comment>
<dbReference type="EMBL" id="CASHTH010001566">
    <property type="protein sequence ID" value="CAI8016796.1"/>
    <property type="molecule type" value="Genomic_DNA"/>
</dbReference>
<dbReference type="InterPro" id="IPR036116">
    <property type="entry name" value="FN3_sf"/>
</dbReference>
<evidence type="ECO:0000256" key="1">
    <source>
        <dbReference type="SAM" id="Phobius"/>
    </source>
</evidence>
<feature type="domain" description="Fibronectin type-III" evidence="2">
    <location>
        <begin position="82"/>
        <end position="186"/>
    </location>
</feature>
<protein>
    <recommendedName>
        <fullName evidence="2">Fibronectin type-III domain-containing protein</fullName>
    </recommendedName>
</protein>
<evidence type="ECO:0000259" key="2">
    <source>
        <dbReference type="PROSITE" id="PS50853"/>
    </source>
</evidence>
<dbReference type="InterPro" id="IPR013783">
    <property type="entry name" value="Ig-like_fold"/>
</dbReference>
<dbReference type="Pfam" id="PF00041">
    <property type="entry name" value="fn3"/>
    <property type="match status" value="1"/>
</dbReference>
<organism evidence="3 4">
    <name type="scientific">Geodia barretti</name>
    <name type="common">Barrett's horny sponge</name>
    <dbReference type="NCBI Taxonomy" id="519541"/>
    <lineage>
        <taxon>Eukaryota</taxon>
        <taxon>Metazoa</taxon>
        <taxon>Porifera</taxon>
        <taxon>Demospongiae</taxon>
        <taxon>Heteroscleromorpha</taxon>
        <taxon>Tetractinellida</taxon>
        <taxon>Astrophorina</taxon>
        <taxon>Geodiidae</taxon>
        <taxon>Geodia</taxon>
    </lineage>
</organism>
<name>A0AA35WGU6_GEOBA</name>
<dbReference type="CDD" id="cd00063">
    <property type="entry name" value="FN3"/>
    <property type="match status" value="1"/>
</dbReference>
<keyword evidence="1" id="KW-1133">Transmembrane helix</keyword>
<dbReference type="Proteomes" id="UP001174909">
    <property type="component" value="Unassembled WGS sequence"/>
</dbReference>
<feature type="transmembrane region" description="Helical" evidence="1">
    <location>
        <begin position="291"/>
        <end position="318"/>
    </location>
</feature>
<accession>A0AA35WGU6</accession>
<dbReference type="Gene3D" id="2.60.40.10">
    <property type="entry name" value="Immunoglobulins"/>
    <property type="match status" value="1"/>
</dbReference>
<reference evidence="3" key="1">
    <citation type="submission" date="2023-03" db="EMBL/GenBank/DDBJ databases">
        <authorList>
            <person name="Steffen K."/>
            <person name="Cardenas P."/>
        </authorList>
    </citation>
    <scope>NUCLEOTIDE SEQUENCE</scope>
</reference>
<sequence>MGMKTQFFCSVEHGDRFRWRVNETDLTFSQSDDIQTSSTSLPSATLYTLTVTSRAEYNYTYVVCEVQDESGDWMVKNDFTLIIRGLFVSVTNNSNSTTISWSAPFSLDVTGVDPGIWYSVLIYNVTDENNPTAILCTDCINITETHYTFTPDYLSPCHVYNFSVIPLNGAGQGDRSEGVYGHTIAVSAVEDSSYCPLPRLLLGVESVNQLDVPIFPTCDPSQQSGGTCTFEFEEGSVSYTGNSSGSIAYYRISDEYCLNSTSERKCTAGEWIEGIIIEAVATKDFPQTIHFVLIGIGALFQLFGEVFDIVAACMFLLIKRDLTKEMNQGSIRTTTTPQLQLSVKSGDFAQFRWSPTVGLAIRDERCEQERANVQGVAADKTKAVKKEQRL</sequence>
<dbReference type="InterPro" id="IPR003961">
    <property type="entry name" value="FN3_dom"/>
</dbReference>
<keyword evidence="4" id="KW-1185">Reference proteome</keyword>
<proteinExistence type="predicted"/>
<dbReference type="SUPFAM" id="SSF49265">
    <property type="entry name" value="Fibronectin type III"/>
    <property type="match status" value="1"/>
</dbReference>
<gene>
    <name evidence="3" type="ORF">GBAR_LOCUS10289</name>
</gene>
<evidence type="ECO:0000313" key="3">
    <source>
        <dbReference type="EMBL" id="CAI8016796.1"/>
    </source>
</evidence>
<dbReference type="PROSITE" id="PS50853">
    <property type="entry name" value="FN3"/>
    <property type="match status" value="1"/>
</dbReference>
<evidence type="ECO:0000313" key="4">
    <source>
        <dbReference type="Proteomes" id="UP001174909"/>
    </source>
</evidence>
<keyword evidence="1" id="KW-0472">Membrane</keyword>
<keyword evidence="1" id="KW-0812">Transmembrane</keyword>